<dbReference type="OrthoDB" id="6415980at2759"/>
<keyword evidence="3" id="KW-1185">Reference proteome</keyword>
<dbReference type="Proteomes" id="UP000499080">
    <property type="component" value="Unassembled WGS sequence"/>
</dbReference>
<proteinExistence type="predicted"/>
<evidence type="ECO:0000313" key="2">
    <source>
        <dbReference type="EMBL" id="GBL79160.1"/>
    </source>
</evidence>
<reference evidence="2 3" key="1">
    <citation type="journal article" date="2019" name="Sci. Rep.">
        <title>Orb-weaving spider Araneus ventricosus genome elucidates the spidroin gene catalogue.</title>
        <authorList>
            <person name="Kono N."/>
            <person name="Nakamura H."/>
            <person name="Ohtoshi R."/>
            <person name="Moran D.A.P."/>
            <person name="Shinohara A."/>
            <person name="Yoshida Y."/>
            <person name="Fujiwara M."/>
            <person name="Mori M."/>
            <person name="Tomita M."/>
            <person name="Arakawa K."/>
        </authorList>
    </citation>
    <scope>NUCLEOTIDE SEQUENCE [LARGE SCALE GENOMIC DNA]</scope>
</reference>
<gene>
    <name evidence="2" type="ORF">AVEN_92404_1</name>
</gene>
<name>A0A4Y2AHE7_ARAVE</name>
<accession>A0A4Y2AHE7</accession>
<organism evidence="2 3">
    <name type="scientific">Araneus ventricosus</name>
    <name type="common">Orbweaver spider</name>
    <name type="synonym">Epeira ventricosa</name>
    <dbReference type="NCBI Taxonomy" id="182803"/>
    <lineage>
        <taxon>Eukaryota</taxon>
        <taxon>Metazoa</taxon>
        <taxon>Ecdysozoa</taxon>
        <taxon>Arthropoda</taxon>
        <taxon>Chelicerata</taxon>
        <taxon>Arachnida</taxon>
        <taxon>Araneae</taxon>
        <taxon>Araneomorphae</taxon>
        <taxon>Entelegynae</taxon>
        <taxon>Araneoidea</taxon>
        <taxon>Araneidae</taxon>
        <taxon>Araneus</taxon>
    </lineage>
</organism>
<evidence type="ECO:0000313" key="3">
    <source>
        <dbReference type="Proteomes" id="UP000499080"/>
    </source>
</evidence>
<protein>
    <submittedName>
        <fullName evidence="2">Uncharacterized protein</fullName>
    </submittedName>
</protein>
<evidence type="ECO:0000256" key="1">
    <source>
        <dbReference type="SAM" id="MobiDB-lite"/>
    </source>
</evidence>
<dbReference type="AlphaFoldDB" id="A0A4Y2AHE7"/>
<sequence>MLQAVGLLRTIKNDCSLSRLNKIAQTDMIRMKDAQSSPFEHPRTKKLHTSSQTSPPCKLKLSFSPPKVKNDETKVEEMTHKLPAKEPKKSPAILKLEAEIPRKEAFPSITYSQTPLCNINLSLTPTVETRIKETDNLSPEERNFLKRKWQSWKLKQYIRKMKTQSIFLNYRENSDGVFTCSEDATFSEWSPDDYNKKLYEEPGTPNRYGCCSSLVTKLKSKLHRESDCPVVSYRRF</sequence>
<dbReference type="EMBL" id="BGPR01000018">
    <property type="protein sequence ID" value="GBL79160.1"/>
    <property type="molecule type" value="Genomic_DNA"/>
</dbReference>
<comment type="caution">
    <text evidence="2">The sequence shown here is derived from an EMBL/GenBank/DDBJ whole genome shotgun (WGS) entry which is preliminary data.</text>
</comment>
<feature type="region of interest" description="Disordered" evidence="1">
    <location>
        <begin position="31"/>
        <end position="58"/>
    </location>
</feature>